<name>X0VVP1_9ZZZZ</name>
<dbReference type="Gene3D" id="1.10.230.10">
    <property type="entry name" value="Cytochrome P450-Terp, domain 2"/>
    <property type="match status" value="1"/>
</dbReference>
<gene>
    <name evidence="1" type="ORF">S01H1_51350</name>
</gene>
<dbReference type="EMBL" id="BARS01033135">
    <property type="protein sequence ID" value="GAG22454.1"/>
    <property type="molecule type" value="Genomic_DNA"/>
</dbReference>
<comment type="caution">
    <text evidence="1">The sequence shown here is derived from an EMBL/GenBank/DDBJ whole genome shotgun (WGS) entry which is preliminary data.</text>
</comment>
<organism evidence="1">
    <name type="scientific">marine sediment metagenome</name>
    <dbReference type="NCBI Taxonomy" id="412755"/>
    <lineage>
        <taxon>unclassified sequences</taxon>
        <taxon>metagenomes</taxon>
        <taxon>ecological metagenomes</taxon>
    </lineage>
</organism>
<dbReference type="InterPro" id="IPR036969">
    <property type="entry name" value="Citrate_synthase_sf"/>
</dbReference>
<reference evidence="1" key="1">
    <citation type="journal article" date="2014" name="Front. Microbiol.">
        <title>High frequency of phylogenetically diverse reductive dehalogenase-homologous genes in deep subseafloor sedimentary metagenomes.</title>
        <authorList>
            <person name="Kawai M."/>
            <person name="Futagami T."/>
            <person name="Toyoda A."/>
            <person name="Takaki Y."/>
            <person name="Nishi S."/>
            <person name="Hori S."/>
            <person name="Arai W."/>
            <person name="Tsubouchi T."/>
            <person name="Morono Y."/>
            <person name="Uchiyama I."/>
            <person name="Ito T."/>
            <person name="Fujiyama A."/>
            <person name="Inagaki F."/>
            <person name="Takami H."/>
        </authorList>
    </citation>
    <scope>NUCLEOTIDE SEQUENCE</scope>
    <source>
        <strain evidence="1">Expedition CK06-06</strain>
    </source>
</reference>
<protein>
    <submittedName>
        <fullName evidence="1">Uncharacterized protein</fullName>
    </submittedName>
</protein>
<evidence type="ECO:0000313" key="1">
    <source>
        <dbReference type="EMBL" id="GAG22454.1"/>
    </source>
</evidence>
<dbReference type="AlphaFoldDB" id="X0VVP1"/>
<feature type="non-terminal residue" evidence="1">
    <location>
        <position position="1"/>
    </location>
</feature>
<dbReference type="GO" id="GO:0046912">
    <property type="term" value="F:acyltransferase activity, acyl groups converted into alkyl on transfer"/>
    <property type="evidence" value="ECO:0007669"/>
    <property type="project" value="InterPro"/>
</dbReference>
<accession>X0VVP1</accession>
<dbReference type="SUPFAM" id="SSF48256">
    <property type="entry name" value="Citrate synthase"/>
    <property type="match status" value="1"/>
</dbReference>
<sequence>LATIGDVHGGNGRRGVRYLLHTFHPLGLTAPYAADPGIDLKELAIQTAKAFKKKKDAAKESGVDYERIPCLGHPVFNDKPVNYDPRERVIAQAIHDAGQRNVFLDFYHELAQALRDLGVANRVWAVNMDAALASVWLGICWTPLMEKRITRKRVEDCAFLGFALGRAAGGASEFLDHQDYGTPMDMRIPAADCEALTRPRPLD</sequence>
<dbReference type="InterPro" id="IPR016143">
    <property type="entry name" value="Citrate_synth-like_sm_a-sub"/>
</dbReference>
<proteinExistence type="predicted"/>